<organism evidence="1 2">
    <name type="scientific">Neovison vison</name>
    <name type="common">American mink</name>
    <name type="synonym">Mustela vison</name>
    <dbReference type="NCBI Taxonomy" id="452646"/>
    <lineage>
        <taxon>Eukaryota</taxon>
        <taxon>Metazoa</taxon>
        <taxon>Chordata</taxon>
        <taxon>Craniata</taxon>
        <taxon>Vertebrata</taxon>
        <taxon>Euteleostomi</taxon>
        <taxon>Mammalia</taxon>
        <taxon>Eutheria</taxon>
        <taxon>Laurasiatheria</taxon>
        <taxon>Carnivora</taxon>
        <taxon>Caniformia</taxon>
        <taxon>Musteloidea</taxon>
        <taxon>Mustelidae</taxon>
        <taxon>Mustelinae</taxon>
        <taxon>Neogale</taxon>
    </lineage>
</organism>
<name>A0A8C7EL59_NEOVI</name>
<dbReference type="AlphaFoldDB" id="A0A8C7EL59"/>
<reference evidence="1" key="2">
    <citation type="submission" date="2025-09" db="UniProtKB">
        <authorList>
            <consortium name="Ensembl"/>
        </authorList>
    </citation>
    <scope>IDENTIFICATION</scope>
</reference>
<keyword evidence="2" id="KW-1185">Reference proteome</keyword>
<reference evidence="1" key="1">
    <citation type="submission" date="2025-08" db="UniProtKB">
        <authorList>
            <consortium name="Ensembl"/>
        </authorList>
    </citation>
    <scope>IDENTIFICATION</scope>
</reference>
<dbReference type="GeneTree" id="ENSGT00900000143463"/>
<proteinExistence type="predicted"/>
<sequence>MNDCLFMYLFVRIVHTISPNVIVCKSALSRFVVLFRVTWVANQAANQNTIFCINVIKLKKRRIDAEDPTPCCLSLTFSSTST</sequence>
<accession>A0A8C7EL59</accession>
<dbReference type="Ensembl" id="ENSNVIT00000007177.1">
    <property type="protein sequence ID" value="ENSNVIP00000006105.1"/>
    <property type="gene ID" value="ENSNVIG00000004893.1"/>
</dbReference>
<protein>
    <submittedName>
        <fullName evidence="1">Uncharacterized protein</fullName>
    </submittedName>
</protein>
<evidence type="ECO:0000313" key="1">
    <source>
        <dbReference type="Ensembl" id="ENSNVIP00000006105.1"/>
    </source>
</evidence>
<evidence type="ECO:0000313" key="2">
    <source>
        <dbReference type="Proteomes" id="UP000694425"/>
    </source>
</evidence>
<dbReference type="Proteomes" id="UP000694425">
    <property type="component" value="Unplaced"/>
</dbReference>